<gene>
    <name evidence="1" type="ORF">CQ12_10750</name>
</gene>
<evidence type="ECO:0000313" key="1">
    <source>
        <dbReference type="EMBL" id="KRR14601.1"/>
    </source>
</evidence>
<dbReference type="STRING" id="280332.CQ12_10750"/>
<accession>A0A0R3M3E4</accession>
<dbReference type="AlphaFoldDB" id="A0A0R3M3E4"/>
<proteinExistence type="predicted"/>
<reference evidence="1 2" key="1">
    <citation type="submission" date="2014-03" db="EMBL/GenBank/DDBJ databases">
        <title>Bradyrhizobium valentinum sp. nov., isolated from effective nodules of Lupinus mariae-josephae, a lupine endemic of basic-lime soils in Eastern Spain.</title>
        <authorList>
            <person name="Duran D."/>
            <person name="Rey L."/>
            <person name="Navarro A."/>
            <person name="Busquets A."/>
            <person name="Imperial J."/>
            <person name="Ruiz-Argueso T."/>
        </authorList>
    </citation>
    <scope>NUCLEOTIDE SEQUENCE [LARGE SCALE GENOMIC DNA]</scope>
    <source>
        <strain evidence="1 2">PAC68</strain>
    </source>
</reference>
<comment type="caution">
    <text evidence="1">The sequence shown here is derived from an EMBL/GenBank/DDBJ whole genome shotgun (WGS) entry which is preliminary data.</text>
</comment>
<evidence type="ECO:0000313" key="2">
    <source>
        <dbReference type="Proteomes" id="UP000050863"/>
    </source>
</evidence>
<name>A0A0R3M3E4_9BRAD</name>
<protein>
    <submittedName>
        <fullName evidence="1">Uncharacterized protein</fullName>
    </submittedName>
</protein>
<sequence length="125" mass="14023">MAGIGGATSGHTWRDHDLVENHARLNAALLRQTGALCEGAVTQWQWANGVKAYVRAAHGKIFLTGDCVQSIRFGAIPLTLMHGGERMRFFCPVCGRGCYYLSEKESKFACRQCCGYDWQCRHRKR</sequence>
<dbReference type="EMBL" id="LLXZ01000012">
    <property type="protein sequence ID" value="KRR14601.1"/>
    <property type="molecule type" value="Genomic_DNA"/>
</dbReference>
<dbReference type="Proteomes" id="UP000050863">
    <property type="component" value="Unassembled WGS sequence"/>
</dbReference>
<keyword evidence="2" id="KW-1185">Reference proteome</keyword>
<organism evidence="1 2">
    <name type="scientific">Bradyrhizobium jicamae</name>
    <dbReference type="NCBI Taxonomy" id="280332"/>
    <lineage>
        <taxon>Bacteria</taxon>
        <taxon>Pseudomonadati</taxon>
        <taxon>Pseudomonadota</taxon>
        <taxon>Alphaproteobacteria</taxon>
        <taxon>Hyphomicrobiales</taxon>
        <taxon>Nitrobacteraceae</taxon>
        <taxon>Bradyrhizobium</taxon>
    </lineage>
</organism>